<dbReference type="GeneID" id="31363509"/>
<keyword evidence="3" id="KW-1185">Reference proteome</keyword>
<comment type="caution">
    <text evidence="2">The sequence shown here is derived from an EMBL/GenBank/DDBJ whole genome shotgun (WGS) entry which is preliminary data.</text>
</comment>
<evidence type="ECO:0000256" key="1">
    <source>
        <dbReference type="SAM" id="MobiDB-lite"/>
    </source>
</evidence>
<evidence type="ECO:0008006" key="4">
    <source>
        <dbReference type="Google" id="ProtNLM"/>
    </source>
</evidence>
<dbReference type="RefSeq" id="XP_020431324.1">
    <property type="nucleotide sequence ID" value="XM_020578860.1"/>
</dbReference>
<proteinExistence type="predicted"/>
<evidence type="ECO:0000313" key="2">
    <source>
        <dbReference type="EMBL" id="EFA79203.1"/>
    </source>
</evidence>
<dbReference type="InParanoid" id="D3BHM6"/>
<dbReference type="EMBL" id="ADBJ01000036">
    <property type="protein sequence ID" value="EFA79203.1"/>
    <property type="molecule type" value="Genomic_DNA"/>
</dbReference>
<sequence>MDQQALAQQQQQQPQQQPQPQQLTQDNQQQNMNILMEVLSVIKPIAEMVKPKSGSFKIGTPEKFTGSANEVWSEWIVKFQRYLELTQCPRDMWLPILESYLSGPADRYTSFVKKETEAHDYNIELLIPTGKQADMFKKYLYSVKMRSDSMTSLEEYNEKFSSYASKIGNMSDDDLRMHYIVGLTLSIGNKVEIHHKLIRPTDGKPRELLVSISHLLISNQEIFNSSKTTRQLRVCLVSQVSFAGFCCKE</sequence>
<feature type="region of interest" description="Disordered" evidence="1">
    <location>
        <begin position="1"/>
        <end position="26"/>
    </location>
</feature>
<name>D3BHM6_HETP5</name>
<gene>
    <name evidence="2" type="ORF">PPL_08030</name>
</gene>
<evidence type="ECO:0000313" key="3">
    <source>
        <dbReference type="Proteomes" id="UP000001396"/>
    </source>
</evidence>
<organism evidence="2 3">
    <name type="scientific">Heterostelium pallidum (strain ATCC 26659 / Pp 5 / PN500)</name>
    <name type="common">Cellular slime mold</name>
    <name type="synonym">Polysphondylium pallidum</name>
    <dbReference type="NCBI Taxonomy" id="670386"/>
    <lineage>
        <taxon>Eukaryota</taxon>
        <taxon>Amoebozoa</taxon>
        <taxon>Evosea</taxon>
        <taxon>Eumycetozoa</taxon>
        <taxon>Dictyostelia</taxon>
        <taxon>Acytosteliales</taxon>
        <taxon>Acytosteliaceae</taxon>
        <taxon>Heterostelium</taxon>
    </lineage>
</organism>
<protein>
    <recommendedName>
        <fullName evidence="4">Gag protein</fullName>
    </recommendedName>
</protein>
<accession>D3BHM6</accession>
<dbReference type="AlphaFoldDB" id="D3BHM6"/>
<reference evidence="2 3" key="1">
    <citation type="journal article" date="2011" name="Genome Res.">
        <title>Phylogeny-wide analysis of social amoeba genomes highlights ancient origins for complex intercellular communication.</title>
        <authorList>
            <person name="Heidel A.J."/>
            <person name="Lawal H.M."/>
            <person name="Felder M."/>
            <person name="Schilde C."/>
            <person name="Helps N.R."/>
            <person name="Tunggal B."/>
            <person name="Rivero F."/>
            <person name="John U."/>
            <person name="Schleicher M."/>
            <person name="Eichinger L."/>
            <person name="Platzer M."/>
            <person name="Noegel A.A."/>
            <person name="Schaap P."/>
            <person name="Gloeckner G."/>
        </authorList>
    </citation>
    <scope>NUCLEOTIDE SEQUENCE [LARGE SCALE GENOMIC DNA]</scope>
    <source>
        <strain evidence="3">ATCC 26659 / Pp 5 / PN500</strain>
    </source>
</reference>
<dbReference type="Proteomes" id="UP000001396">
    <property type="component" value="Unassembled WGS sequence"/>
</dbReference>